<protein>
    <recommendedName>
        <fullName evidence="3">Methylated-DNA--protein-cysteine methyltransferase</fullName>
    </recommendedName>
    <alternativeName>
        <fullName evidence="10">6-O-methylguanine-DNA methyltransferase</fullName>
    </alternativeName>
    <alternativeName>
        <fullName evidence="11">O-6-methylguanine-DNA-alkyltransferase</fullName>
    </alternativeName>
</protein>
<dbReference type="GO" id="GO:0003908">
    <property type="term" value="F:methylated-DNA-[protein]-cysteine S-methyltransferase activity"/>
    <property type="evidence" value="ECO:0007669"/>
    <property type="project" value="UniProtKB-EC"/>
</dbReference>
<dbReference type="InterPro" id="IPR001497">
    <property type="entry name" value="MethylDNA_cys_MeTrfase_AS"/>
</dbReference>
<dbReference type="Pfam" id="PF08544">
    <property type="entry name" value="GHMP_kinases_C"/>
    <property type="match status" value="1"/>
</dbReference>
<feature type="domain" description="GHMP kinase N-terminal" evidence="13">
    <location>
        <begin position="171"/>
        <end position="258"/>
    </location>
</feature>
<reference evidence="16" key="1">
    <citation type="submission" date="2021-06" db="EMBL/GenBank/DDBJ databases">
        <authorList>
            <person name="Kallberg Y."/>
            <person name="Tangrot J."/>
            <person name="Rosling A."/>
        </authorList>
    </citation>
    <scope>NUCLEOTIDE SEQUENCE</scope>
    <source>
        <strain evidence="16">MT106</strain>
    </source>
</reference>
<evidence type="ECO:0000256" key="1">
    <source>
        <dbReference type="ARBA" id="ARBA00001286"/>
    </source>
</evidence>
<keyword evidence="4" id="KW-0489">Methyltransferase</keyword>
<dbReference type="InterPro" id="IPR013750">
    <property type="entry name" value="GHMP_kinase_C_dom"/>
</dbReference>
<keyword evidence="6" id="KW-0547">Nucleotide-binding</keyword>
<dbReference type="Pfam" id="PF01035">
    <property type="entry name" value="DNA_binding_1"/>
    <property type="match status" value="1"/>
</dbReference>
<organism evidence="16 17">
    <name type="scientific">Ambispora gerdemannii</name>
    <dbReference type="NCBI Taxonomy" id="144530"/>
    <lineage>
        <taxon>Eukaryota</taxon>
        <taxon>Fungi</taxon>
        <taxon>Fungi incertae sedis</taxon>
        <taxon>Mucoromycota</taxon>
        <taxon>Glomeromycotina</taxon>
        <taxon>Glomeromycetes</taxon>
        <taxon>Archaeosporales</taxon>
        <taxon>Ambisporaceae</taxon>
        <taxon>Ambispora</taxon>
    </lineage>
</organism>
<dbReference type="InterPro" id="IPR036217">
    <property type="entry name" value="MethylDNA_cys_MeTrfase_DNAb"/>
</dbReference>
<feature type="domain" description="GHMP kinase C-terminal" evidence="15">
    <location>
        <begin position="351"/>
        <end position="413"/>
    </location>
</feature>
<evidence type="ECO:0000256" key="11">
    <source>
        <dbReference type="ARBA" id="ARBA00031621"/>
    </source>
</evidence>
<dbReference type="SUPFAM" id="SSF55060">
    <property type="entry name" value="GHMP Kinase, C-terminal domain"/>
    <property type="match status" value="1"/>
</dbReference>
<dbReference type="InterPro" id="IPR020568">
    <property type="entry name" value="Ribosomal_Su5_D2-typ_SF"/>
</dbReference>
<dbReference type="InterPro" id="IPR053034">
    <property type="entry name" value="Glucuronokinase-like"/>
</dbReference>
<dbReference type="SUPFAM" id="SSF54211">
    <property type="entry name" value="Ribosomal protein S5 domain 2-like"/>
    <property type="match status" value="1"/>
</dbReference>
<dbReference type="GO" id="GO:0005524">
    <property type="term" value="F:ATP binding"/>
    <property type="evidence" value="ECO:0007669"/>
    <property type="project" value="UniProtKB-KW"/>
</dbReference>
<dbReference type="InterPro" id="IPR036388">
    <property type="entry name" value="WH-like_DNA-bd_sf"/>
</dbReference>
<keyword evidence="8" id="KW-0067">ATP-binding</keyword>
<dbReference type="PRINTS" id="PR00959">
    <property type="entry name" value="MEVGALKINASE"/>
</dbReference>
<dbReference type="Pfam" id="PF00288">
    <property type="entry name" value="GHMP_kinases_N"/>
    <property type="match status" value="1"/>
</dbReference>
<dbReference type="PANTHER" id="PTHR38710">
    <property type="entry name" value="WITH PUTATIVE URIDYL PYROPHOSPHORYLASE-RELATED"/>
    <property type="match status" value="1"/>
</dbReference>
<evidence type="ECO:0000259" key="13">
    <source>
        <dbReference type="Pfam" id="PF00288"/>
    </source>
</evidence>
<evidence type="ECO:0000256" key="3">
    <source>
        <dbReference type="ARBA" id="ARBA00015377"/>
    </source>
</evidence>
<dbReference type="InterPro" id="IPR006204">
    <property type="entry name" value="GHMP_kinase_N_dom"/>
</dbReference>
<keyword evidence="17" id="KW-1185">Reference proteome</keyword>
<feature type="domain" description="Methylated-DNA-[protein]-cysteine S-methyltransferase DNA binding" evidence="14">
    <location>
        <begin position="5"/>
        <end position="61"/>
    </location>
</feature>
<dbReference type="Gene3D" id="3.30.230.10">
    <property type="match status" value="1"/>
</dbReference>
<dbReference type="OrthoDB" id="1924968at2759"/>
<dbReference type="PANTHER" id="PTHR38710:SF1">
    <property type="entry name" value="WITH PUTATIVE URIDYL PYROPHOSPHORYLASE-RELATED"/>
    <property type="match status" value="1"/>
</dbReference>
<evidence type="ECO:0000259" key="15">
    <source>
        <dbReference type="Pfam" id="PF08544"/>
    </source>
</evidence>
<evidence type="ECO:0000256" key="6">
    <source>
        <dbReference type="ARBA" id="ARBA00022741"/>
    </source>
</evidence>
<keyword evidence="9" id="KW-0234">DNA repair</keyword>
<gene>
    <name evidence="16" type="ORF">AGERDE_LOCUS7669</name>
</gene>
<evidence type="ECO:0000259" key="14">
    <source>
        <dbReference type="Pfam" id="PF01035"/>
    </source>
</evidence>
<dbReference type="GO" id="GO:0006281">
    <property type="term" value="P:DNA repair"/>
    <property type="evidence" value="ECO:0007669"/>
    <property type="project" value="UniProtKB-KW"/>
</dbReference>
<accession>A0A9N9BQC9</accession>
<dbReference type="GO" id="GO:0032259">
    <property type="term" value="P:methylation"/>
    <property type="evidence" value="ECO:0007669"/>
    <property type="project" value="UniProtKB-KW"/>
</dbReference>
<dbReference type="CDD" id="cd06445">
    <property type="entry name" value="ATase"/>
    <property type="match status" value="1"/>
</dbReference>
<dbReference type="Gene3D" id="3.30.70.890">
    <property type="entry name" value="GHMP kinase, C-terminal domain"/>
    <property type="match status" value="1"/>
</dbReference>
<evidence type="ECO:0000256" key="5">
    <source>
        <dbReference type="ARBA" id="ARBA00022679"/>
    </source>
</evidence>
<evidence type="ECO:0000256" key="8">
    <source>
        <dbReference type="ARBA" id="ARBA00022840"/>
    </source>
</evidence>
<evidence type="ECO:0000256" key="10">
    <source>
        <dbReference type="ARBA" id="ARBA00030795"/>
    </source>
</evidence>
<dbReference type="PROSITE" id="PS00374">
    <property type="entry name" value="MGMT"/>
    <property type="match status" value="1"/>
</dbReference>
<dbReference type="Gene3D" id="1.10.10.10">
    <property type="entry name" value="Winged helix-like DNA-binding domain superfamily/Winged helix DNA-binding domain"/>
    <property type="match status" value="1"/>
</dbReference>
<sequence>MTPSTSPRAVGGALRVNPFAPFPVPCHRVISSKYFIGGFDGEWGTGEKIGDKREKLAAEGITFDEQGYLTRTQSYARVGIMGNPSDGFYGKTISMLINKFSVKLTLLPNELANNLTEYQIINFQSPENGQVMYTFPNMNSLITTNPSIFDQDNRGNSLLWATCKVFHEYCKTHDIPFHSHDDNKGFTISFKTTIPRQVGLSGSSAIITAFWKALMIFYGVSRNQISFEVQASLVLAVEKDVLGIFAGLQDRVIQTFGGLMFMDFGKAYLEKQGFGKYERISHENLPQGLWLAYETNPSDSGKIHSEVRTKWEAGDAQVINAMNSFAEFAEQAKEILSRKIDTQQTRNFVRKELARLMNNNFSLRRELYGDHVLGPANLLMIEISHKYGFAAKLTGSGGAILGLLEGDDDNIDVITKNVEDLKSHLEREGFAFEWIKIQLPEIPEKIEY</sequence>
<comment type="catalytic activity">
    <reaction evidence="1">
        <text>a 4-O-methyl-thymidine in DNA + L-cysteinyl-[protein] = a thymidine in DNA + S-methyl-L-cysteinyl-[protein]</text>
        <dbReference type="Rhea" id="RHEA:53428"/>
        <dbReference type="Rhea" id="RHEA-COMP:10131"/>
        <dbReference type="Rhea" id="RHEA-COMP:10132"/>
        <dbReference type="Rhea" id="RHEA-COMP:13555"/>
        <dbReference type="Rhea" id="RHEA-COMP:13556"/>
        <dbReference type="ChEBI" id="CHEBI:29950"/>
        <dbReference type="ChEBI" id="CHEBI:82612"/>
        <dbReference type="ChEBI" id="CHEBI:137386"/>
        <dbReference type="ChEBI" id="CHEBI:137387"/>
        <dbReference type="EC" id="2.1.1.63"/>
    </reaction>
</comment>
<dbReference type="InterPro" id="IPR014048">
    <property type="entry name" value="MethylDNA_cys_MeTrfase_DNA-bd"/>
</dbReference>
<dbReference type="EMBL" id="CAJVPL010001449">
    <property type="protein sequence ID" value="CAG8571665.1"/>
    <property type="molecule type" value="Genomic_DNA"/>
</dbReference>
<evidence type="ECO:0000256" key="12">
    <source>
        <dbReference type="ARBA" id="ARBA00049348"/>
    </source>
</evidence>
<dbReference type="SUPFAM" id="SSF46767">
    <property type="entry name" value="Methylated DNA-protein cysteine methyltransferase, C-terminal domain"/>
    <property type="match status" value="1"/>
</dbReference>
<comment type="caution">
    <text evidence="16">The sequence shown here is derived from an EMBL/GenBank/DDBJ whole genome shotgun (WGS) entry which is preliminary data.</text>
</comment>
<keyword evidence="7" id="KW-0227">DNA damage</keyword>
<proteinExistence type="inferred from homology"/>
<comment type="similarity">
    <text evidence="2">Belongs to the MGMT family.</text>
</comment>
<evidence type="ECO:0000313" key="16">
    <source>
        <dbReference type="EMBL" id="CAG8571665.1"/>
    </source>
</evidence>
<evidence type="ECO:0000256" key="9">
    <source>
        <dbReference type="ARBA" id="ARBA00023204"/>
    </source>
</evidence>
<evidence type="ECO:0000256" key="2">
    <source>
        <dbReference type="ARBA" id="ARBA00008711"/>
    </source>
</evidence>
<evidence type="ECO:0000313" key="17">
    <source>
        <dbReference type="Proteomes" id="UP000789831"/>
    </source>
</evidence>
<keyword evidence="5" id="KW-0808">Transferase</keyword>
<dbReference type="InterPro" id="IPR036554">
    <property type="entry name" value="GHMP_kinase_C_sf"/>
</dbReference>
<dbReference type="Proteomes" id="UP000789831">
    <property type="component" value="Unassembled WGS sequence"/>
</dbReference>
<comment type="catalytic activity">
    <reaction evidence="12">
        <text>a 6-O-methyl-2'-deoxyguanosine in DNA + L-cysteinyl-[protein] = S-methyl-L-cysteinyl-[protein] + a 2'-deoxyguanosine in DNA</text>
        <dbReference type="Rhea" id="RHEA:24000"/>
        <dbReference type="Rhea" id="RHEA-COMP:10131"/>
        <dbReference type="Rhea" id="RHEA-COMP:10132"/>
        <dbReference type="Rhea" id="RHEA-COMP:11367"/>
        <dbReference type="Rhea" id="RHEA-COMP:11368"/>
        <dbReference type="ChEBI" id="CHEBI:29950"/>
        <dbReference type="ChEBI" id="CHEBI:82612"/>
        <dbReference type="ChEBI" id="CHEBI:85445"/>
        <dbReference type="ChEBI" id="CHEBI:85448"/>
        <dbReference type="EC" id="2.1.1.63"/>
    </reaction>
</comment>
<evidence type="ECO:0000256" key="4">
    <source>
        <dbReference type="ARBA" id="ARBA00022603"/>
    </source>
</evidence>
<dbReference type="AlphaFoldDB" id="A0A9N9BQC9"/>
<evidence type="ECO:0000256" key="7">
    <source>
        <dbReference type="ARBA" id="ARBA00022763"/>
    </source>
</evidence>
<dbReference type="InterPro" id="IPR014721">
    <property type="entry name" value="Ribsml_uS5_D2-typ_fold_subgr"/>
</dbReference>
<name>A0A9N9BQC9_9GLOM</name>